<accession>G0EMQ1</accession>
<keyword evidence="2" id="KW-1185">Reference proteome</keyword>
<protein>
    <submittedName>
        <fullName evidence="1">Uncharacterized protein</fullName>
    </submittedName>
</protein>
<gene>
    <name evidence="1" type="ordered locus">Bint_1116</name>
</gene>
<name>G0EMQ1_BRAIP</name>
<dbReference type="EMBL" id="CP002874">
    <property type="protein sequence ID" value="AEM21739.1"/>
    <property type="molecule type" value="Genomic_DNA"/>
</dbReference>
<sequence>MSIKEAKINAYINMADKYFYVGFKADSIFLDKYKSKNINIAYIPFLEENKSLQGYAEIFDIEFIEEKYNKEENKYYVFSIVNKIKLYSILKNRILKNENSINTYNEYLISEEDPFNRFVYLEMMYILSRKNHTYNKQIEYMNFECLELEHKYDDILPKLKEAENKLTFKVSPTGIGISKQIIDVLNYDINQYGFNISSDDNASYVFQINITLKQVEDKDTHRNNYESHFSLYILNNNVTIHTFQFQKIPEDNYIDNFEKAKDLVKYNVEKILREEFSIKLKEFLDNKIKIYNWSINNMKKYLFYLLF</sequence>
<dbReference type="KEGG" id="bip:Bint_1116"/>
<dbReference type="OrthoDB" id="358389at2"/>
<dbReference type="AlphaFoldDB" id="G0EMQ1"/>
<dbReference type="GeneID" id="44969665"/>
<dbReference type="HOGENOM" id="CLU_905091_0_0_12"/>
<reference evidence="1 2" key="1">
    <citation type="journal article" date="2011" name="BMC Genomics">
        <title>Complete genome sequence of Brachyspira intermedia reveals unique genomic features in Brachyspira species and phage-mediated horizontal gene transfer.</title>
        <authorList>
            <person name="Hafstrom T."/>
            <person name="Jansson D.S."/>
            <person name="Segerman B."/>
        </authorList>
    </citation>
    <scope>NUCLEOTIDE SEQUENCE [LARGE SCALE GENOMIC DNA]</scope>
    <source>
        <strain evidence="2">ATCC 51140 / PWS/A</strain>
    </source>
</reference>
<evidence type="ECO:0000313" key="2">
    <source>
        <dbReference type="Proteomes" id="UP000008522"/>
    </source>
</evidence>
<dbReference type="Proteomes" id="UP000008522">
    <property type="component" value="Chromosome"/>
</dbReference>
<evidence type="ECO:0000313" key="1">
    <source>
        <dbReference type="EMBL" id="AEM21739.1"/>
    </source>
</evidence>
<proteinExistence type="predicted"/>
<organism evidence="1 2">
    <name type="scientific">Brachyspira intermedia (strain ATCC 51140 / PWS/A)</name>
    <name type="common">Serpulina intermedia</name>
    <dbReference type="NCBI Taxonomy" id="1045858"/>
    <lineage>
        <taxon>Bacteria</taxon>
        <taxon>Pseudomonadati</taxon>
        <taxon>Spirochaetota</taxon>
        <taxon>Spirochaetia</taxon>
        <taxon>Brachyspirales</taxon>
        <taxon>Brachyspiraceae</taxon>
        <taxon>Brachyspira</taxon>
    </lineage>
</organism>
<dbReference type="RefSeq" id="WP_014487572.1">
    <property type="nucleotide sequence ID" value="NC_017243.1"/>
</dbReference>
<dbReference type="PATRIC" id="fig|1045858.4.peg.1116"/>